<dbReference type="OrthoDB" id="290088at2157"/>
<proteinExistence type="predicted"/>
<accession>A0A1H7R3D1</accession>
<evidence type="ECO:0000313" key="2">
    <source>
        <dbReference type="EMBL" id="SEL54652.1"/>
    </source>
</evidence>
<keyword evidence="1" id="KW-0812">Transmembrane</keyword>
<keyword evidence="1" id="KW-1133">Transmembrane helix</keyword>
<sequence>MERTKALTVYVILPCLLFGAVFVAALTKLSTSVSLNQLRLLTTAFGVVMTLIVHTKKDELAKQ</sequence>
<protein>
    <submittedName>
        <fullName evidence="2">Uncharacterized protein</fullName>
    </submittedName>
</protein>
<feature type="transmembrane region" description="Helical" evidence="1">
    <location>
        <begin position="7"/>
        <end position="26"/>
    </location>
</feature>
<name>A0A1H7R3D1_HALLR</name>
<dbReference type="AlphaFoldDB" id="A0A1H7R3D1"/>
<reference evidence="2 3" key="1">
    <citation type="submission" date="2016-10" db="EMBL/GenBank/DDBJ databases">
        <authorList>
            <person name="de Groot N.N."/>
        </authorList>
    </citation>
    <scope>NUCLEOTIDE SEQUENCE [LARGE SCALE GENOMIC DNA]</scope>
    <source>
        <strain evidence="2 3">CDM_5</strain>
    </source>
</reference>
<evidence type="ECO:0000313" key="3">
    <source>
        <dbReference type="Proteomes" id="UP000183894"/>
    </source>
</evidence>
<dbReference type="Proteomes" id="UP000183894">
    <property type="component" value="Unassembled WGS sequence"/>
</dbReference>
<evidence type="ECO:0000256" key="1">
    <source>
        <dbReference type="SAM" id="Phobius"/>
    </source>
</evidence>
<keyword evidence="1" id="KW-0472">Membrane</keyword>
<gene>
    <name evidence="2" type="ORF">SAMN04488691_105255</name>
</gene>
<organism evidence="2 3">
    <name type="scientific">Haloferax larsenii</name>
    <dbReference type="NCBI Taxonomy" id="302484"/>
    <lineage>
        <taxon>Archaea</taxon>
        <taxon>Methanobacteriati</taxon>
        <taxon>Methanobacteriota</taxon>
        <taxon>Stenosarchaea group</taxon>
        <taxon>Halobacteria</taxon>
        <taxon>Halobacteriales</taxon>
        <taxon>Haloferacaceae</taxon>
        <taxon>Haloferax</taxon>
    </lineage>
</organism>
<dbReference type="EMBL" id="FOAD01000005">
    <property type="protein sequence ID" value="SEL54652.1"/>
    <property type="molecule type" value="Genomic_DNA"/>
</dbReference>
<feature type="transmembrane region" description="Helical" evidence="1">
    <location>
        <begin position="38"/>
        <end position="55"/>
    </location>
</feature>
<dbReference type="RefSeq" id="WP_074794602.1">
    <property type="nucleotide sequence ID" value="NZ_FOAD01000005.1"/>
</dbReference>